<gene>
    <name evidence="8" type="primary">oprM_2</name>
    <name evidence="8" type="ORF">ERS852511_01646</name>
</gene>
<dbReference type="InterPro" id="IPR051906">
    <property type="entry name" value="TolC-like"/>
</dbReference>
<keyword evidence="7" id="KW-0998">Cell outer membrane</keyword>
<keyword evidence="4" id="KW-1134">Transmembrane beta strand</keyword>
<evidence type="ECO:0000313" key="8">
    <source>
        <dbReference type="EMBL" id="CUP27568.1"/>
    </source>
</evidence>
<dbReference type="GO" id="GO:1990281">
    <property type="term" value="C:efflux pump complex"/>
    <property type="evidence" value="ECO:0007669"/>
    <property type="project" value="TreeGrafter"/>
</dbReference>
<name>A0A174M064_BACT4</name>
<evidence type="ECO:0000313" key="9">
    <source>
        <dbReference type="Proteomes" id="UP000095576"/>
    </source>
</evidence>
<evidence type="ECO:0000256" key="1">
    <source>
        <dbReference type="ARBA" id="ARBA00004442"/>
    </source>
</evidence>
<dbReference type="Gene3D" id="1.20.1600.10">
    <property type="entry name" value="Outer membrane efflux proteins (OEP)"/>
    <property type="match status" value="1"/>
</dbReference>
<dbReference type="GO" id="GO:0015288">
    <property type="term" value="F:porin activity"/>
    <property type="evidence" value="ECO:0007669"/>
    <property type="project" value="TreeGrafter"/>
</dbReference>
<dbReference type="GO" id="GO:0009279">
    <property type="term" value="C:cell outer membrane"/>
    <property type="evidence" value="ECO:0007669"/>
    <property type="project" value="UniProtKB-SubCell"/>
</dbReference>
<evidence type="ECO:0000256" key="3">
    <source>
        <dbReference type="ARBA" id="ARBA00022448"/>
    </source>
</evidence>
<dbReference type="GO" id="GO:0015562">
    <property type="term" value="F:efflux transmembrane transporter activity"/>
    <property type="evidence" value="ECO:0007669"/>
    <property type="project" value="InterPro"/>
</dbReference>
<dbReference type="SUPFAM" id="SSF56954">
    <property type="entry name" value="Outer membrane efflux proteins (OEP)"/>
    <property type="match status" value="1"/>
</dbReference>
<dbReference type="AlphaFoldDB" id="A0A174M064"/>
<dbReference type="PANTHER" id="PTHR30026:SF20">
    <property type="entry name" value="OUTER MEMBRANE PROTEIN TOLC"/>
    <property type="match status" value="1"/>
</dbReference>
<evidence type="ECO:0000256" key="7">
    <source>
        <dbReference type="ARBA" id="ARBA00023237"/>
    </source>
</evidence>
<dbReference type="InterPro" id="IPR003423">
    <property type="entry name" value="OMP_efflux"/>
</dbReference>
<reference evidence="8 9" key="1">
    <citation type="submission" date="2015-09" db="EMBL/GenBank/DDBJ databases">
        <authorList>
            <consortium name="Pathogen Informatics"/>
        </authorList>
    </citation>
    <scope>NUCLEOTIDE SEQUENCE [LARGE SCALE GENOMIC DNA]</scope>
    <source>
        <strain evidence="8 9">2789STDY5834899</strain>
    </source>
</reference>
<proteinExistence type="inferred from homology"/>
<protein>
    <submittedName>
        <fullName evidence="8">Outer membrane protein OprM</fullName>
    </submittedName>
</protein>
<evidence type="ECO:0000256" key="2">
    <source>
        <dbReference type="ARBA" id="ARBA00007613"/>
    </source>
</evidence>
<accession>A0A174M064</accession>
<comment type="similarity">
    <text evidence="2">Belongs to the outer membrane factor (OMF) (TC 1.B.17) family.</text>
</comment>
<evidence type="ECO:0000256" key="5">
    <source>
        <dbReference type="ARBA" id="ARBA00022692"/>
    </source>
</evidence>
<dbReference type="Pfam" id="PF02321">
    <property type="entry name" value="OEP"/>
    <property type="match status" value="2"/>
</dbReference>
<sequence>MAHGLILSDWKIPCTMKKKSILFVLAAICLPLAVSAQKEREITLNEAIAMARMQSVDAAVALNELKTSYWEYRTFRADLLPEINLKGTLPNYNKSYGSYQNPDGSYSFVRNSALGLSGELSIDQNIWLTGGQLSLTSSLDYLKQLGNSGDRHLMSVPVTLKLTQPILGVNNVKWNRRIEPVRYAEAKAEFITATEEVTMRAITYYFDLLLAKETLGTARQNLTNANQLYEVAIAKRKMGQISENELLQLKLSALNAKAALTEAESDLNAKMFQLRAFLGVGEDEILRPVVPESVDCGKMEYNMVLNKALERNSFAQNIRRRQLEADYAVATARGNLRSINLFASVGYTGESRELSSVYRNLQDNQIVQVGVQIPILDWGKRRGKVRVAKSNRDVVLSKIRQEQINFNQDIFLLVEHFNNQAQQLEIAKEADGIAQQRYKTSIETFLIGKINTLDLNDAQNSKDEARRKHISELYYYWYYFYQIRSLTLWDFQANTELEADFDEIVRQ</sequence>
<comment type="subcellular location">
    <subcellularLocation>
        <location evidence="1">Cell outer membrane</location>
    </subcellularLocation>
</comment>
<dbReference type="EMBL" id="CZAP01000004">
    <property type="protein sequence ID" value="CUP27568.1"/>
    <property type="molecule type" value="Genomic_DNA"/>
</dbReference>
<evidence type="ECO:0000256" key="4">
    <source>
        <dbReference type="ARBA" id="ARBA00022452"/>
    </source>
</evidence>
<dbReference type="Proteomes" id="UP000095576">
    <property type="component" value="Unassembled WGS sequence"/>
</dbReference>
<evidence type="ECO:0000256" key="6">
    <source>
        <dbReference type="ARBA" id="ARBA00023136"/>
    </source>
</evidence>
<organism evidence="8 9">
    <name type="scientific">Bacteroides thetaiotaomicron</name>
    <dbReference type="NCBI Taxonomy" id="818"/>
    <lineage>
        <taxon>Bacteria</taxon>
        <taxon>Pseudomonadati</taxon>
        <taxon>Bacteroidota</taxon>
        <taxon>Bacteroidia</taxon>
        <taxon>Bacteroidales</taxon>
        <taxon>Bacteroidaceae</taxon>
        <taxon>Bacteroides</taxon>
    </lineage>
</organism>
<dbReference type="PANTHER" id="PTHR30026">
    <property type="entry name" value="OUTER MEMBRANE PROTEIN TOLC"/>
    <property type="match status" value="1"/>
</dbReference>
<keyword evidence="3" id="KW-0813">Transport</keyword>
<keyword evidence="6" id="KW-0472">Membrane</keyword>
<keyword evidence="5" id="KW-0812">Transmembrane</keyword>